<dbReference type="RefSeq" id="WP_184866458.1">
    <property type="nucleotide sequence ID" value="NZ_BAAAWY010000005.1"/>
</dbReference>
<evidence type="ECO:0000256" key="1">
    <source>
        <dbReference type="SAM" id="MobiDB-lite"/>
    </source>
</evidence>
<keyword evidence="3" id="KW-1185">Reference proteome</keyword>
<gene>
    <name evidence="2" type="ORF">BJ998_005747</name>
</gene>
<accession>A0A7W9KL39</accession>
<evidence type="ECO:0008006" key="4">
    <source>
        <dbReference type="Google" id="ProtNLM"/>
    </source>
</evidence>
<protein>
    <recommendedName>
        <fullName evidence="4">DUF3710 domain-containing protein</fullName>
    </recommendedName>
</protein>
<dbReference type="Pfam" id="PF12502">
    <property type="entry name" value="DUF3710"/>
    <property type="match status" value="1"/>
</dbReference>
<sequence>MFGKRGKRGRHHVSKDSGRLGVPNYDVVDEPVEEGQLTSGPYDEEDAPEDGLSRLDLGSVRVPVPEGAQLQVEVDPSGPVRAVHLVTPIGQITVSAYAAPRSGELWPEICEELVTQLRADGARVIKEAGQWGTELAATANNVVLRFIGVDGPRWMLRGVVAGPGEHNVMASELLRNVVRDTVVVRGAAPQPVRTPLPVELPPAIAQHIQAQQQG</sequence>
<feature type="compositionally biased region" description="Basic residues" evidence="1">
    <location>
        <begin position="1"/>
        <end position="13"/>
    </location>
</feature>
<dbReference type="AlphaFoldDB" id="A0A7W9KL39"/>
<name>A0A7W9KL39_9PSEU</name>
<comment type="caution">
    <text evidence="2">The sequence shown here is derived from an EMBL/GenBank/DDBJ whole genome shotgun (WGS) entry which is preliminary data.</text>
</comment>
<organism evidence="2 3">
    <name type="scientific">Kutzneria kofuensis</name>
    <dbReference type="NCBI Taxonomy" id="103725"/>
    <lineage>
        <taxon>Bacteria</taxon>
        <taxon>Bacillati</taxon>
        <taxon>Actinomycetota</taxon>
        <taxon>Actinomycetes</taxon>
        <taxon>Pseudonocardiales</taxon>
        <taxon>Pseudonocardiaceae</taxon>
        <taxon>Kutzneria</taxon>
    </lineage>
</organism>
<evidence type="ECO:0000313" key="2">
    <source>
        <dbReference type="EMBL" id="MBB5894551.1"/>
    </source>
</evidence>
<proteinExistence type="predicted"/>
<evidence type="ECO:0000313" key="3">
    <source>
        <dbReference type="Proteomes" id="UP000585638"/>
    </source>
</evidence>
<dbReference type="EMBL" id="JACHIR010000001">
    <property type="protein sequence ID" value="MBB5894551.1"/>
    <property type="molecule type" value="Genomic_DNA"/>
</dbReference>
<reference evidence="2 3" key="1">
    <citation type="submission" date="2020-08" db="EMBL/GenBank/DDBJ databases">
        <title>Sequencing the genomes of 1000 actinobacteria strains.</title>
        <authorList>
            <person name="Klenk H.-P."/>
        </authorList>
    </citation>
    <scope>NUCLEOTIDE SEQUENCE [LARGE SCALE GENOMIC DNA]</scope>
    <source>
        <strain evidence="2 3">DSM 43851</strain>
    </source>
</reference>
<dbReference type="Proteomes" id="UP000585638">
    <property type="component" value="Unassembled WGS sequence"/>
</dbReference>
<feature type="region of interest" description="Disordered" evidence="1">
    <location>
        <begin position="1"/>
        <end position="53"/>
    </location>
</feature>
<dbReference type="InterPro" id="IPR022183">
    <property type="entry name" value="DUF3710"/>
</dbReference>